<dbReference type="GO" id="GO:0003985">
    <property type="term" value="F:acetyl-CoA C-acetyltransferase activity"/>
    <property type="evidence" value="ECO:0007669"/>
    <property type="project" value="UniProtKB-EC"/>
</dbReference>
<dbReference type="InterPro" id="IPR020617">
    <property type="entry name" value="Thiolase_C"/>
</dbReference>
<dbReference type="GO" id="GO:0006696">
    <property type="term" value="P:ergosterol biosynthetic process"/>
    <property type="evidence" value="ECO:0007669"/>
    <property type="project" value="TreeGrafter"/>
</dbReference>
<dbReference type="PROSITE" id="PS00099">
    <property type="entry name" value="THIOLASE_3"/>
    <property type="match status" value="1"/>
</dbReference>
<dbReference type="AlphaFoldDB" id="A0A9W7YI83"/>
<dbReference type="SUPFAM" id="SSF53901">
    <property type="entry name" value="Thiolase-like"/>
    <property type="match status" value="2"/>
</dbReference>
<dbReference type="InterPro" id="IPR020616">
    <property type="entry name" value="Thiolase_N"/>
</dbReference>
<feature type="active site" description="Proton acceptor" evidence="6">
    <location>
        <position position="419"/>
    </location>
</feature>
<feature type="domain" description="Thiolase N-terminal" evidence="8">
    <location>
        <begin position="24"/>
        <end position="284"/>
    </location>
</feature>
<keyword evidence="11" id="KW-1185">Reference proteome</keyword>
<dbReference type="CDD" id="cd00751">
    <property type="entry name" value="thiolase"/>
    <property type="match status" value="1"/>
</dbReference>
<dbReference type="OrthoDB" id="5404651at2759"/>
<feature type="domain" description="Thiolase C-terminal" evidence="9">
    <location>
        <begin position="308"/>
        <end position="432"/>
    </location>
</feature>
<comment type="pathway">
    <text evidence="5">Metabolic intermediate biosynthesis; (R)-mevalonate biosynthesis; (R)-mevalonate from acetyl-CoA: step 1/3.</text>
</comment>
<dbReference type="InterPro" id="IPR016039">
    <property type="entry name" value="Thiolase-like"/>
</dbReference>
<dbReference type="Pfam" id="PF00108">
    <property type="entry name" value="Thiolase_N"/>
    <property type="match status" value="1"/>
</dbReference>
<dbReference type="NCBIfam" id="TIGR01930">
    <property type="entry name" value="AcCoA-C-Actrans"/>
    <property type="match status" value="1"/>
</dbReference>
<organism evidence="10 11">
    <name type="scientific">Coemansia biformis</name>
    <dbReference type="NCBI Taxonomy" id="1286918"/>
    <lineage>
        <taxon>Eukaryota</taxon>
        <taxon>Fungi</taxon>
        <taxon>Fungi incertae sedis</taxon>
        <taxon>Zoopagomycota</taxon>
        <taxon>Kickxellomycotina</taxon>
        <taxon>Kickxellomycetes</taxon>
        <taxon>Kickxellales</taxon>
        <taxon>Kickxellaceae</taxon>
        <taxon>Coemansia</taxon>
    </lineage>
</organism>
<feature type="active site" description="Proton acceptor" evidence="6">
    <location>
        <position position="389"/>
    </location>
</feature>
<gene>
    <name evidence="10" type="primary">ERG10</name>
    <name evidence="10" type="ORF">LPJ61_001167</name>
</gene>
<keyword evidence="4 7" id="KW-0012">Acyltransferase</keyword>
<protein>
    <recommendedName>
        <fullName evidence="2">acetyl-CoA C-acetyltransferase</fullName>
        <ecNumber evidence="2">2.3.1.9</ecNumber>
    </recommendedName>
</protein>
<evidence type="ECO:0000256" key="4">
    <source>
        <dbReference type="ARBA" id="ARBA00023315"/>
    </source>
</evidence>
<evidence type="ECO:0000313" key="11">
    <source>
        <dbReference type="Proteomes" id="UP001143981"/>
    </source>
</evidence>
<dbReference type="PROSITE" id="PS00098">
    <property type="entry name" value="THIOLASE_1"/>
    <property type="match status" value="1"/>
</dbReference>
<comment type="caution">
    <text evidence="10">The sequence shown here is derived from an EMBL/GenBank/DDBJ whole genome shotgun (WGS) entry which is preliminary data.</text>
</comment>
<dbReference type="PANTHER" id="PTHR18919">
    <property type="entry name" value="ACETYL-COA C-ACYLTRANSFERASE"/>
    <property type="match status" value="1"/>
</dbReference>
<feature type="active site" description="Acyl-thioester intermediate" evidence="6">
    <location>
        <position position="108"/>
    </location>
</feature>
<dbReference type="EC" id="2.3.1.9" evidence="2"/>
<evidence type="ECO:0000313" key="10">
    <source>
        <dbReference type="EMBL" id="KAJ1734263.1"/>
    </source>
</evidence>
<proteinExistence type="inferred from homology"/>
<accession>A0A9W7YI83</accession>
<evidence type="ECO:0000256" key="3">
    <source>
        <dbReference type="ARBA" id="ARBA00022679"/>
    </source>
</evidence>
<dbReference type="Pfam" id="PF02803">
    <property type="entry name" value="Thiolase_C"/>
    <property type="match status" value="1"/>
</dbReference>
<dbReference type="EMBL" id="JANBOI010000085">
    <property type="protein sequence ID" value="KAJ1734263.1"/>
    <property type="molecule type" value="Genomic_DNA"/>
</dbReference>
<dbReference type="GO" id="GO:0005739">
    <property type="term" value="C:mitochondrion"/>
    <property type="evidence" value="ECO:0007669"/>
    <property type="project" value="TreeGrafter"/>
</dbReference>
<name>A0A9W7YI83_9FUNG</name>
<evidence type="ECO:0000256" key="1">
    <source>
        <dbReference type="ARBA" id="ARBA00010982"/>
    </source>
</evidence>
<dbReference type="GO" id="GO:0006635">
    <property type="term" value="P:fatty acid beta-oxidation"/>
    <property type="evidence" value="ECO:0007669"/>
    <property type="project" value="TreeGrafter"/>
</dbReference>
<evidence type="ECO:0000256" key="5">
    <source>
        <dbReference type="ARBA" id="ARBA00037924"/>
    </source>
</evidence>
<evidence type="ECO:0000256" key="2">
    <source>
        <dbReference type="ARBA" id="ARBA00012705"/>
    </source>
</evidence>
<dbReference type="InterPro" id="IPR020610">
    <property type="entry name" value="Thiolase_AS"/>
</dbReference>
<keyword evidence="3 7" id="KW-0808">Transferase</keyword>
<evidence type="ECO:0000259" key="9">
    <source>
        <dbReference type="Pfam" id="PF02803"/>
    </source>
</evidence>
<dbReference type="PANTHER" id="PTHR18919:SF165">
    <property type="entry name" value="ACETYL-COA ACETYLTRANSFERASE"/>
    <property type="match status" value="1"/>
</dbReference>
<evidence type="ECO:0000256" key="6">
    <source>
        <dbReference type="PIRSR" id="PIRSR000429-1"/>
    </source>
</evidence>
<sequence length="433" mass="44048">MPLRHRNLELNSQLRPAAFRIDAYIVGAARTAVGAFGGALSKLSAIQLGSLALKGALEKSTVGAADVEEIYFGNVMSANLGQNPARQVALGAGCVQDKVVGTTVNKVCASGMKAVALAAQSIRLGDAHVAVAVGAESMSNVPYYIPAARFGAKFGAQKIVDGLESDGLLDAYAQTAMGYAAEATAEEFGITRDDQDAFAIASYQKAAAAAADGKFADEIVPVEVPQGRGKPALVVDADEEPAKFNADKLRKLRPAFPSPGGAGTVTAGNASSLSDGAAALVLVSGARLQQLVDAGKIDLSAHSVFRVLASGEAEQRPERFTTSPAPAIKKALSKATAGESDKDGAALHSFVDYVELNEAFSVVGIANTRLIGIPADRVNVNGGAVGIGHPLGCSGARIIVALCSVLVQNAARRGVAAVCNGGGGASAIVIERV</sequence>
<dbReference type="InterPro" id="IPR002155">
    <property type="entry name" value="Thiolase"/>
</dbReference>
<dbReference type="PIRSF" id="PIRSF000429">
    <property type="entry name" value="Ac-CoA_Ac_transf"/>
    <property type="match status" value="1"/>
</dbReference>
<reference evidence="10" key="1">
    <citation type="submission" date="2022-07" db="EMBL/GenBank/DDBJ databases">
        <title>Phylogenomic reconstructions and comparative analyses of Kickxellomycotina fungi.</title>
        <authorList>
            <person name="Reynolds N.K."/>
            <person name="Stajich J.E."/>
            <person name="Barry K."/>
            <person name="Grigoriev I.V."/>
            <person name="Crous P."/>
            <person name="Smith M.E."/>
        </authorList>
    </citation>
    <scope>NUCLEOTIDE SEQUENCE</scope>
    <source>
        <strain evidence="10">BCRC 34381</strain>
    </source>
</reference>
<evidence type="ECO:0000256" key="7">
    <source>
        <dbReference type="RuleBase" id="RU003557"/>
    </source>
</evidence>
<dbReference type="Gene3D" id="3.40.47.10">
    <property type="match status" value="1"/>
</dbReference>
<comment type="similarity">
    <text evidence="1 7">Belongs to the thiolase-like superfamily. Thiolase family.</text>
</comment>
<evidence type="ECO:0000259" key="8">
    <source>
        <dbReference type="Pfam" id="PF00108"/>
    </source>
</evidence>
<dbReference type="Proteomes" id="UP001143981">
    <property type="component" value="Unassembled WGS sequence"/>
</dbReference>
<dbReference type="InterPro" id="IPR020615">
    <property type="entry name" value="Thiolase_acyl_enz_int_AS"/>
</dbReference>